<dbReference type="EMBL" id="ASHM01022808">
    <property type="protein sequence ID" value="PNY03581.1"/>
    <property type="molecule type" value="Genomic_DNA"/>
</dbReference>
<accession>A0A2K3NKM3</accession>
<evidence type="ECO:0000256" key="1">
    <source>
        <dbReference type="SAM" id="MobiDB-lite"/>
    </source>
</evidence>
<evidence type="ECO:0008006" key="4">
    <source>
        <dbReference type="Google" id="ProtNLM"/>
    </source>
</evidence>
<evidence type="ECO:0000313" key="2">
    <source>
        <dbReference type="EMBL" id="PNY03581.1"/>
    </source>
</evidence>
<name>A0A2K3NKM3_TRIPR</name>
<dbReference type="Proteomes" id="UP000236291">
    <property type="component" value="Unassembled WGS sequence"/>
</dbReference>
<dbReference type="AlphaFoldDB" id="A0A2K3NKM3"/>
<protein>
    <recommendedName>
        <fullName evidence="4">IMP dehydrogenase/GMP reductase</fullName>
    </recommendedName>
</protein>
<reference evidence="2 3" key="2">
    <citation type="journal article" date="2017" name="Front. Plant Sci.">
        <title>Gene Classification and Mining of Molecular Markers Useful in Red Clover (Trifolium pratense) Breeding.</title>
        <authorList>
            <person name="Istvanek J."/>
            <person name="Dluhosova J."/>
            <person name="Dluhos P."/>
            <person name="Patkova L."/>
            <person name="Nedelnik J."/>
            <person name="Repkova J."/>
        </authorList>
    </citation>
    <scope>NUCLEOTIDE SEQUENCE [LARGE SCALE GENOMIC DNA]</scope>
    <source>
        <strain evidence="3">cv. Tatra</strain>
        <tissue evidence="2">Young leaves</tissue>
    </source>
</reference>
<organism evidence="2 3">
    <name type="scientific">Trifolium pratense</name>
    <name type="common">Red clover</name>
    <dbReference type="NCBI Taxonomy" id="57577"/>
    <lineage>
        <taxon>Eukaryota</taxon>
        <taxon>Viridiplantae</taxon>
        <taxon>Streptophyta</taxon>
        <taxon>Embryophyta</taxon>
        <taxon>Tracheophyta</taxon>
        <taxon>Spermatophyta</taxon>
        <taxon>Magnoliopsida</taxon>
        <taxon>eudicotyledons</taxon>
        <taxon>Gunneridae</taxon>
        <taxon>Pentapetalae</taxon>
        <taxon>rosids</taxon>
        <taxon>fabids</taxon>
        <taxon>Fabales</taxon>
        <taxon>Fabaceae</taxon>
        <taxon>Papilionoideae</taxon>
        <taxon>50 kb inversion clade</taxon>
        <taxon>NPAAA clade</taxon>
        <taxon>Hologalegina</taxon>
        <taxon>IRL clade</taxon>
        <taxon>Trifolieae</taxon>
        <taxon>Trifolium</taxon>
    </lineage>
</organism>
<comment type="caution">
    <text evidence="2">The sequence shown here is derived from an EMBL/GenBank/DDBJ whole genome shotgun (WGS) entry which is preliminary data.</text>
</comment>
<feature type="region of interest" description="Disordered" evidence="1">
    <location>
        <begin position="44"/>
        <end position="66"/>
    </location>
</feature>
<proteinExistence type="predicted"/>
<reference evidence="2 3" key="1">
    <citation type="journal article" date="2014" name="Am. J. Bot.">
        <title>Genome assembly and annotation for red clover (Trifolium pratense; Fabaceae).</title>
        <authorList>
            <person name="Istvanek J."/>
            <person name="Jaros M."/>
            <person name="Krenek A."/>
            <person name="Repkova J."/>
        </authorList>
    </citation>
    <scope>NUCLEOTIDE SEQUENCE [LARGE SCALE GENOMIC DNA]</scope>
    <source>
        <strain evidence="3">cv. Tatra</strain>
        <tissue evidence="2">Young leaves</tissue>
    </source>
</reference>
<sequence length="148" mass="17025">MSESNGMFFHMNYVSIDMEEDLGRGRPRRKSNVYCSARRELAANAPVAKRERHKQGPPPYHKQRAIPIWDAHPNDPKVLKKNLRCIANGKKIISVQKPNRDVAWFWVPIEASGLGPLTRTNYSILDHGLLTTFAERWHPETSTFHLPI</sequence>
<feature type="non-terminal residue" evidence="2">
    <location>
        <position position="148"/>
    </location>
</feature>
<gene>
    <name evidence="2" type="ORF">L195_g026914</name>
</gene>
<evidence type="ECO:0000313" key="3">
    <source>
        <dbReference type="Proteomes" id="UP000236291"/>
    </source>
</evidence>